<dbReference type="AlphaFoldDB" id="A0A8C6QTG3"/>
<keyword evidence="2" id="KW-1185">Reference proteome</keyword>
<dbReference type="InterPro" id="IPR011990">
    <property type="entry name" value="TPR-like_helical_dom_sf"/>
</dbReference>
<dbReference type="SUPFAM" id="SSF48452">
    <property type="entry name" value="TPR-like"/>
    <property type="match status" value="1"/>
</dbReference>
<evidence type="ECO:0000313" key="2">
    <source>
        <dbReference type="Proteomes" id="UP000694381"/>
    </source>
</evidence>
<accession>A0A8C6QTG3</accession>
<reference evidence="1" key="1">
    <citation type="submission" date="2025-08" db="UniProtKB">
        <authorList>
            <consortium name="Ensembl"/>
        </authorList>
    </citation>
    <scope>IDENTIFICATION</scope>
</reference>
<dbReference type="Ensembl" id="ENSNGAT00000012788.1">
    <property type="protein sequence ID" value="ENSNGAP00000007304.1"/>
    <property type="gene ID" value="ENSNGAG00000010600.1"/>
</dbReference>
<reference evidence="1" key="2">
    <citation type="submission" date="2025-09" db="UniProtKB">
        <authorList>
            <consortium name="Ensembl"/>
        </authorList>
    </citation>
    <scope>IDENTIFICATION</scope>
</reference>
<dbReference type="InterPro" id="IPR042621">
    <property type="entry name" value="TTC23/TTC23L"/>
</dbReference>
<dbReference type="Proteomes" id="UP000694381">
    <property type="component" value="Unassembled WGS sequence"/>
</dbReference>
<protein>
    <submittedName>
        <fullName evidence="1">Uncharacterized protein</fullName>
    </submittedName>
</protein>
<proteinExistence type="predicted"/>
<organism evidence="1 2">
    <name type="scientific">Nannospalax galili</name>
    <name type="common">Northern Israeli blind subterranean mole rat</name>
    <name type="synonym">Spalax galili</name>
    <dbReference type="NCBI Taxonomy" id="1026970"/>
    <lineage>
        <taxon>Eukaryota</taxon>
        <taxon>Metazoa</taxon>
        <taxon>Chordata</taxon>
        <taxon>Craniata</taxon>
        <taxon>Vertebrata</taxon>
        <taxon>Euteleostomi</taxon>
        <taxon>Mammalia</taxon>
        <taxon>Eutheria</taxon>
        <taxon>Euarchontoglires</taxon>
        <taxon>Glires</taxon>
        <taxon>Rodentia</taxon>
        <taxon>Myomorpha</taxon>
        <taxon>Muroidea</taxon>
        <taxon>Spalacidae</taxon>
        <taxon>Spalacinae</taxon>
        <taxon>Nannospalax</taxon>
    </lineage>
</organism>
<dbReference type="Gene3D" id="1.25.40.10">
    <property type="entry name" value="Tetratricopeptide repeat domain"/>
    <property type="match status" value="1"/>
</dbReference>
<evidence type="ECO:0000313" key="1">
    <source>
        <dbReference type="Ensembl" id="ENSNGAP00000007304.1"/>
    </source>
</evidence>
<dbReference type="PANTHER" id="PTHR14485:SF4">
    <property type="entry name" value="TETRATRICOPEPTIDE REPEAT PROTEIN 23-LIKE"/>
    <property type="match status" value="1"/>
</dbReference>
<dbReference type="PANTHER" id="PTHR14485">
    <property type="entry name" value="TETRATRICOPEPTIDE REPEAT PROTEIN 23"/>
    <property type="match status" value="1"/>
</dbReference>
<name>A0A8C6QTG3_NANGA</name>
<sequence>QAYSICVSSFSEISTQTAETSASLAKAYAMSGESQHRATISAYQQHWSPGSRQVFRLLMSSLNSQIGNYGDCAEKVAKMFYNLGSICFAKGDLKKAIQLLRKCLMIQILVYGSEHRKSRETKNLLSLLQRATLSRWRREAIPERKATCKDRGT</sequence>